<dbReference type="Gene3D" id="3.10.50.40">
    <property type="match status" value="1"/>
</dbReference>
<dbReference type="EC" id="5.2.1.8" evidence="3"/>
<dbReference type="SUPFAM" id="SSF54534">
    <property type="entry name" value="FKBP-like"/>
    <property type="match status" value="1"/>
</dbReference>
<dbReference type="Gene3D" id="3.30.1150.10">
    <property type="match status" value="2"/>
</dbReference>
<evidence type="ECO:0000256" key="5">
    <source>
        <dbReference type="PROSITE-ProRule" id="PRU00278"/>
    </source>
</evidence>
<dbReference type="PROSITE" id="PS50198">
    <property type="entry name" value="PPIC_PPIASE_2"/>
    <property type="match status" value="1"/>
</dbReference>
<evidence type="ECO:0000256" key="6">
    <source>
        <dbReference type="SAM" id="SignalP"/>
    </source>
</evidence>
<feature type="chain" id="PRO_5046098813" description="peptidylprolyl isomerase" evidence="6">
    <location>
        <begin position="20"/>
        <end position="345"/>
    </location>
</feature>
<dbReference type="EMBL" id="CP065053">
    <property type="protein sequence ID" value="QPI48924.1"/>
    <property type="molecule type" value="Genomic_DNA"/>
</dbReference>
<dbReference type="PANTHER" id="PTHR47245:SF2">
    <property type="entry name" value="PEPTIDYL-PROLYL CIS-TRANS ISOMERASE HP_0175-RELATED"/>
    <property type="match status" value="1"/>
</dbReference>
<keyword evidence="4 5" id="KW-0697">Rotamase</keyword>
<feature type="signal peptide" evidence="6">
    <location>
        <begin position="1"/>
        <end position="19"/>
    </location>
</feature>
<keyword evidence="9" id="KW-1185">Reference proteome</keyword>
<evidence type="ECO:0000313" key="8">
    <source>
        <dbReference type="EMBL" id="QPI48924.1"/>
    </source>
</evidence>
<dbReference type="RefSeq" id="WP_206088532.1">
    <property type="nucleotide sequence ID" value="NZ_CP065053.1"/>
</dbReference>
<evidence type="ECO:0000256" key="1">
    <source>
        <dbReference type="ARBA" id="ARBA00000971"/>
    </source>
</evidence>
<dbReference type="SUPFAM" id="SSF74653">
    <property type="entry name" value="TolA/TonB C-terminal domain"/>
    <property type="match status" value="2"/>
</dbReference>
<dbReference type="Pfam" id="PF13145">
    <property type="entry name" value="Rotamase_2"/>
    <property type="match status" value="1"/>
</dbReference>
<evidence type="ECO:0000259" key="7">
    <source>
        <dbReference type="PROSITE" id="PS50198"/>
    </source>
</evidence>
<accession>A0AA48WCE3</accession>
<organism evidence="8 9">
    <name type="scientific">Massilia antarctica</name>
    <dbReference type="NCBI Taxonomy" id="2765360"/>
    <lineage>
        <taxon>Bacteria</taxon>
        <taxon>Pseudomonadati</taxon>
        <taxon>Pseudomonadota</taxon>
        <taxon>Betaproteobacteria</taxon>
        <taxon>Burkholderiales</taxon>
        <taxon>Oxalobacteraceae</taxon>
        <taxon>Telluria group</taxon>
        <taxon>Massilia</taxon>
    </lineage>
</organism>
<reference evidence="8 9" key="1">
    <citation type="submission" date="2020-11" db="EMBL/GenBank/DDBJ databases">
        <authorList>
            <person name="Sun Q."/>
        </authorList>
    </citation>
    <scope>NUCLEOTIDE SEQUENCE [LARGE SCALE GENOMIC DNA]</scope>
    <source>
        <strain evidence="8 9">P8398</strain>
    </source>
</reference>
<keyword evidence="5" id="KW-0413">Isomerase</keyword>
<dbReference type="InterPro" id="IPR000297">
    <property type="entry name" value="PPIase_PpiC"/>
</dbReference>
<feature type="domain" description="PpiC" evidence="7">
    <location>
        <begin position="206"/>
        <end position="310"/>
    </location>
</feature>
<evidence type="ECO:0000256" key="2">
    <source>
        <dbReference type="ARBA" id="ARBA00007656"/>
    </source>
</evidence>
<dbReference type="InterPro" id="IPR037682">
    <property type="entry name" value="TonB_C"/>
</dbReference>
<comment type="catalytic activity">
    <reaction evidence="1">
        <text>[protein]-peptidylproline (omega=180) = [protein]-peptidylproline (omega=0)</text>
        <dbReference type="Rhea" id="RHEA:16237"/>
        <dbReference type="Rhea" id="RHEA-COMP:10747"/>
        <dbReference type="Rhea" id="RHEA-COMP:10748"/>
        <dbReference type="ChEBI" id="CHEBI:83833"/>
        <dbReference type="ChEBI" id="CHEBI:83834"/>
        <dbReference type="EC" id="5.2.1.8"/>
    </reaction>
</comment>
<evidence type="ECO:0000256" key="4">
    <source>
        <dbReference type="ARBA" id="ARBA00023110"/>
    </source>
</evidence>
<keyword evidence="6" id="KW-0732">Signal</keyword>
<proteinExistence type="inferred from homology"/>
<comment type="similarity">
    <text evidence="2">Belongs to the PpiC/parvulin rotamase family.</text>
</comment>
<evidence type="ECO:0000313" key="9">
    <source>
        <dbReference type="Proteomes" id="UP000662888"/>
    </source>
</evidence>
<dbReference type="Proteomes" id="UP000662888">
    <property type="component" value="Chromosome"/>
</dbReference>
<dbReference type="PANTHER" id="PTHR47245">
    <property type="entry name" value="PEPTIDYLPROLYL ISOMERASE"/>
    <property type="match status" value="1"/>
</dbReference>
<dbReference type="InterPro" id="IPR046357">
    <property type="entry name" value="PPIase_dom_sf"/>
</dbReference>
<protein>
    <recommendedName>
        <fullName evidence="3">peptidylprolyl isomerase</fullName>
        <ecNumber evidence="3">5.2.1.8</ecNumber>
    </recommendedName>
</protein>
<name>A0AA48WCE3_9BURK</name>
<sequence>MLRLGALLALTVLASAASGAELPLSACAAQTYPAEALRYRMEGATRVQLGADKAARVIGVIGESGYAVLDRASLALAATCKPARASDDGTPWVITVPWKLPVQAGYLPARLAVERCTRTNKLIRFPELDGPLPNVTVRVLVWTDGAPLTPKIELSSGEPLVDKQAIDIVENCRFDPATLAGVAVEGAILVPLAFDSAGVSDEKLRAAYRRLSDPLLGKKEYKLAQIRFASATAAAQAIGEIKGGASFAEIARTRAKKLKQAKPEGELGWMRLAQMDKSIAEVIEAHGVPGVVPVPVRGVAGGWHVIEIQQTRPAESASYEQLKAELRRRLIEERDIVVQQTPALN</sequence>
<gene>
    <name evidence="8" type="ORF">IV454_26075</name>
</gene>
<dbReference type="InterPro" id="IPR050245">
    <property type="entry name" value="PrsA_foldase"/>
</dbReference>
<evidence type="ECO:0000256" key="3">
    <source>
        <dbReference type="ARBA" id="ARBA00013194"/>
    </source>
</evidence>
<dbReference type="Pfam" id="PF03544">
    <property type="entry name" value="TonB_C"/>
    <property type="match status" value="1"/>
</dbReference>